<dbReference type="InterPro" id="IPR036116">
    <property type="entry name" value="FN3_sf"/>
</dbReference>
<dbReference type="Proteomes" id="UP000663864">
    <property type="component" value="Unassembled WGS sequence"/>
</dbReference>
<evidence type="ECO:0000256" key="2">
    <source>
        <dbReference type="PROSITE-ProRule" id="PRU00504"/>
    </source>
</evidence>
<proteinExistence type="predicted"/>
<sequence length="666" mass="73678">MCMFSGLASPSDITLNPNTGTVYVTDRGDTQRVAQIDPITRAIGTAAGGNGIGNAANQLSTPNGIFFDSTTNSLVIANSGAHNIVRWVIGATTGTVLAGTTGVSGNAATQLNNPTGVTFDSTGNMYVADRDNNRIQFFTPGQTVGTTIAGTGIAGISASAFNASSVVRLDNQGNLQHMELCNECDTNATWYCVQDDANFCDQHNTFAHSLKSQKSHKIVPIDEKFIIINNETAKPQNCKAHHMPLCLYCLFCKDVCCVACLSVDIHKQHSDEVKSVVDVANGEKNLVNEYLEKIRKLKTTFTNELNQLQQALKNIDISELKSNQEIDKEFNRIVECVEARRKILKTQLQQKSQTSRDHIYSKQDDLSNINSSLNKCLEEGRHILTLNDFAALSQSKAIIDQMKKLEIESVEYHHQAHLTDSIPFHISIQILLEMIKTSGIIGEIPAPSFVQQKCKVGETNLEVEWELIDYESSITAYILELKQDNNNFNEVYRGLETKYHLQDLKPSTSYVLRLSACYEREIGNTTLLSLRTLDIDLNNWKLSMSSSYTPINAENTHESLLDGQFTTGAATALMGRGEWIKATFPYPVPVTSVTIAPLHKNPGVWGPTNGNDGTLQYSHDDNNWITAGTIAYVEMQQQKIEVGSVIAQYWRLFLNSHLGTSSFLFK</sequence>
<name>A0A813WPS1_9BILA</name>
<dbReference type="CDD" id="cd19757">
    <property type="entry name" value="Bbox1"/>
    <property type="match status" value="1"/>
</dbReference>
<dbReference type="SUPFAM" id="SSF57845">
    <property type="entry name" value="B-box zinc-binding domain"/>
    <property type="match status" value="1"/>
</dbReference>
<protein>
    <recommendedName>
        <fullName evidence="3">Fibronectin type-III domain-containing protein</fullName>
    </recommendedName>
</protein>
<feature type="domain" description="Fibronectin type-III" evidence="3">
    <location>
        <begin position="446"/>
        <end position="536"/>
    </location>
</feature>
<evidence type="ECO:0000259" key="3">
    <source>
        <dbReference type="PROSITE" id="PS50853"/>
    </source>
</evidence>
<dbReference type="InterPro" id="IPR008979">
    <property type="entry name" value="Galactose-bd-like_sf"/>
</dbReference>
<feature type="repeat" description="NHL" evidence="2">
    <location>
        <begin position="98"/>
        <end position="141"/>
    </location>
</feature>
<reference evidence="4" key="1">
    <citation type="submission" date="2021-02" db="EMBL/GenBank/DDBJ databases">
        <authorList>
            <person name="Nowell W R."/>
        </authorList>
    </citation>
    <scope>NUCLEOTIDE SEQUENCE</scope>
</reference>
<organism evidence="4 5">
    <name type="scientific">Rotaria sordida</name>
    <dbReference type="NCBI Taxonomy" id="392033"/>
    <lineage>
        <taxon>Eukaryota</taxon>
        <taxon>Metazoa</taxon>
        <taxon>Spiralia</taxon>
        <taxon>Gnathifera</taxon>
        <taxon>Rotifera</taxon>
        <taxon>Eurotatoria</taxon>
        <taxon>Bdelloidea</taxon>
        <taxon>Philodinida</taxon>
        <taxon>Philodinidae</taxon>
        <taxon>Rotaria</taxon>
    </lineage>
</organism>
<gene>
    <name evidence="4" type="ORF">ZHD862_LOCUS5035</name>
</gene>
<dbReference type="SUPFAM" id="SSF63829">
    <property type="entry name" value="Calcium-dependent phosphotriesterase"/>
    <property type="match status" value="1"/>
</dbReference>
<dbReference type="Gene3D" id="3.30.160.60">
    <property type="entry name" value="Classic Zinc Finger"/>
    <property type="match status" value="1"/>
</dbReference>
<dbReference type="CDD" id="cd00063">
    <property type="entry name" value="FN3"/>
    <property type="match status" value="1"/>
</dbReference>
<evidence type="ECO:0000256" key="1">
    <source>
        <dbReference type="ARBA" id="ARBA00022737"/>
    </source>
</evidence>
<keyword evidence="1" id="KW-0677">Repeat</keyword>
<dbReference type="PANTHER" id="PTHR25462">
    <property type="entry name" value="BONUS, ISOFORM C-RELATED"/>
    <property type="match status" value="1"/>
</dbReference>
<evidence type="ECO:0000313" key="4">
    <source>
        <dbReference type="EMBL" id="CAF0854246.1"/>
    </source>
</evidence>
<dbReference type="SUPFAM" id="SSF49785">
    <property type="entry name" value="Galactose-binding domain-like"/>
    <property type="match status" value="1"/>
</dbReference>
<dbReference type="PANTHER" id="PTHR25462:SF296">
    <property type="entry name" value="MEIOTIC P26, ISOFORM F"/>
    <property type="match status" value="1"/>
</dbReference>
<dbReference type="CDD" id="cd19756">
    <property type="entry name" value="Bbox2"/>
    <property type="match status" value="1"/>
</dbReference>
<evidence type="ECO:0000313" key="5">
    <source>
        <dbReference type="Proteomes" id="UP000663864"/>
    </source>
</evidence>
<accession>A0A813WPS1</accession>
<dbReference type="Gene3D" id="2.60.120.260">
    <property type="entry name" value="Galactose-binding domain-like"/>
    <property type="match status" value="1"/>
</dbReference>
<dbReference type="Gene3D" id="2.60.40.10">
    <property type="entry name" value="Immunoglobulins"/>
    <property type="match status" value="1"/>
</dbReference>
<dbReference type="InterPro" id="IPR001258">
    <property type="entry name" value="NHL_repeat"/>
</dbReference>
<dbReference type="EMBL" id="CAJNOT010000128">
    <property type="protein sequence ID" value="CAF0854246.1"/>
    <property type="molecule type" value="Genomic_DNA"/>
</dbReference>
<dbReference type="InterPro" id="IPR011042">
    <property type="entry name" value="6-blade_b-propeller_TolB-like"/>
</dbReference>
<dbReference type="Gene3D" id="2.120.10.30">
    <property type="entry name" value="TolB, C-terminal domain"/>
    <property type="match status" value="1"/>
</dbReference>
<dbReference type="InterPro" id="IPR013783">
    <property type="entry name" value="Ig-like_fold"/>
</dbReference>
<dbReference type="AlphaFoldDB" id="A0A813WPS1"/>
<dbReference type="PROSITE" id="PS51125">
    <property type="entry name" value="NHL"/>
    <property type="match status" value="1"/>
</dbReference>
<dbReference type="InterPro" id="IPR003961">
    <property type="entry name" value="FN3_dom"/>
</dbReference>
<comment type="caution">
    <text evidence="4">The sequence shown here is derived from an EMBL/GenBank/DDBJ whole genome shotgun (WGS) entry which is preliminary data.</text>
</comment>
<dbReference type="PROSITE" id="PS50853">
    <property type="entry name" value="FN3"/>
    <property type="match status" value="1"/>
</dbReference>
<dbReference type="SUPFAM" id="SSF49265">
    <property type="entry name" value="Fibronectin type III"/>
    <property type="match status" value="1"/>
</dbReference>
<dbReference type="InterPro" id="IPR047153">
    <property type="entry name" value="TRIM45/56/19-like"/>
</dbReference>
<dbReference type="Pfam" id="PF00041">
    <property type="entry name" value="fn3"/>
    <property type="match status" value="1"/>
</dbReference>
<dbReference type="Pfam" id="PF01436">
    <property type="entry name" value="NHL"/>
    <property type="match status" value="1"/>
</dbReference>